<reference evidence="2 3" key="1">
    <citation type="submission" date="2018-06" db="EMBL/GenBank/DDBJ databases">
        <title>Chryseolinea flavus sp. nov., a member of the phylum Bacteroidetes isolated from soil.</title>
        <authorList>
            <person name="Li Y."/>
            <person name="Wang J."/>
        </authorList>
    </citation>
    <scope>NUCLEOTIDE SEQUENCE [LARGE SCALE GENOMIC DNA]</scope>
    <source>
        <strain evidence="2 3">SDU1-6</strain>
    </source>
</reference>
<dbReference type="PANTHER" id="PTHR42831:SF1">
    <property type="entry name" value="FE-S PROTEIN MATURATION AUXILIARY FACTOR YITW"/>
    <property type="match status" value="1"/>
</dbReference>
<evidence type="ECO:0000313" key="3">
    <source>
        <dbReference type="Proteomes" id="UP000251889"/>
    </source>
</evidence>
<dbReference type="Proteomes" id="UP000251889">
    <property type="component" value="Unassembled WGS sequence"/>
</dbReference>
<dbReference type="SUPFAM" id="SSF117916">
    <property type="entry name" value="Fe-S cluster assembly (FSCA) domain-like"/>
    <property type="match status" value="1"/>
</dbReference>
<dbReference type="InterPro" id="IPR034904">
    <property type="entry name" value="FSCA_dom_sf"/>
</dbReference>
<dbReference type="Gene3D" id="3.30.300.130">
    <property type="entry name" value="Fe-S cluster assembly (FSCA)"/>
    <property type="match status" value="1"/>
</dbReference>
<dbReference type="InterPro" id="IPR002744">
    <property type="entry name" value="MIP18-like"/>
</dbReference>
<dbReference type="PANTHER" id="PTHR42831">
    <property type="entry name" value="FE-S PROTEIN MATURATION AUXILIARY FACTOR YITW"/>
    <property type="match status" value="1"/>
</dbReference>
<evidence type="ECO:0000259" key="1">
    <source>
        <dbReference type="Pfam" id="PF01883"/>
    </source>
</evidence>
<keyword evidence="3" id="KW-1185">Reference proteome</keyword>
<evidence type="ECO:0000313" key="2">
    <source>
        <dbReference type="EMBL" id="RAW01459.1"/>
    </source>
</evidence>
<dbReference type="InterPro" id="IPR052339">
    <property type="entry name" value="Fe-S_Maturation_MIP18"/>
</dbReference>
<dbReference type="Pfam" id="PF01883">
    <property type="entry name" value="FeS_assembly_P"/>
    <property type="match status" value="1"/>
</dbReference>
<gene>
    <name evidence="2" type="ORF">DQQ10_11195</name>
</gene>
<dbReference type="EMBL" id="QMFY01000004">
    <property type="protein sequence ID" value="RAW01459.1"/>
    <property type="molecule type" value="Genomic_DNA"/>
</dbReference>
<feature type="domain" description="MIP18 family-like" evidence="1">
    <location>
        <begin position="21"/>
        <end position="94"/>
    </location>
</feature>
<sequence>MSDSAENIEVKVEGGAVSDLKDKVLAAIKTVYDPEIPVDIYELGLIYEMNVYPVNNVYVLMTLTSPSCPSAEVIPSEVEQKLKAIDGVQDVKVELTFDPPYSQDMMSEAAKLELGFL</sequence>
<comment type="caution">
    <text evidence="2">The sequence shown here is derived from an EMBL/GenBank/DDBJ whole genome shotgun (WGS) entry which is preliminary data.</text>
</comment>
<dbReference type="AlphaFoldDB" id="A0A364Y406"/>
<name>A0A364Y406_9BACT</name>
<proteinExistence type="predicted"/>
<protein>
    <submittedName>
        <fullName evidence="2">FeS assembly SUF system protein</fullName>
    </submittedName>
</protein>
<accession>A0A364Y406</accession>
<dbReference type="RefSeq" id="WP_112746945.1">
    <property type="nucleotide sequence ID" value="NZ_QMFY01000004.1"/>
</dbReference>
<organism evidence="2 3">
    <name type="scientific">Pseudochryseolinea flava</name>
    <dbReference type="NCBI Taxonomy" id="2059302"/>
    <lineage>
        <taxon>Bacteria</taxon>
        <taxon>Pseudomonadati</taxon>
        <taxon>Bacteroidota</taxon>
        <taxon>Cytophagia</taxon>
        <taxon>Cytophagales</taxon>
        <taxon>Fulvivirgaceae</taxon>
        <taxon>Pseudochryseolinea</taxon>
    </lineage>
</organism>
<dbReference type="OrthoDB" id="9805360at2"/>